<proteinExistence type="predicted"/>
<dbReference type="SUPFAM" id="SSF81383">
    <property type="entry name" value="F-box domain"/>
    <property type="match status" value="1"/>
</dbReference>
<dbReference type="Gene3D" id="1.20.1280.50">
    <property type="match status" value="1"/>
</dbReference>
<dbReference type="InterPro" id="IPR001810">
    <property type="entry name" value="F-box_dom"/>
</dbReference>
<reference evidence="2" key="1">
    <citation type="submission" date="2020-02" db="EMBL/GenBank/DDBJ databases">
        <authorList>
            <person name="Palmer J.M."/>
        </authorList>
    </citation>
    <scope>NUCLEOTIDE SEQUENCE</scope>
    <source>
        <strain evidence="2">EPUS1.4</strain>
        <tissue evidence="2">Thallus</tissue>
    </source>
</reference>
<dbReference type="Proteomes" id="UP000606974">
    <property type="component" value="Unassembled WGS sequence"/>
</dbReference>
<organism evidence="2 3">
    <name type="scientific">Endocarpon pusillum</name>
    <dbReference type="NCBI Taxonomy" id="364733"/>
    <lineage>
        <taxon>Eukaryota</taxon>
        <taxon>Fungi</taxon>
        <taxon>Dikarya</taxon>
        <taxon>Ascomycota</taxon>
        <taxon>Pezizomycotina</taxon>
        <taxon>Eurotiomycetes</taxon>
        <taxon>Chaetothyriomycetidae</taxon>
        <taxon>Verrucariales</taxon>
        <taxon>Verrucariaceae</taxon>
        <taxon>Endocarpon</taxon>
    </lineage>
</organism>
<dbReference type="OrthoDB" id="165382at2759"/>
<gene>
    <name evidence="2" type="ORF">GJ744_006244</name>
</gene>
<name>A0A8H7AM89_9EURO</name>
<dbReference type="EMBL" id="JAACFV010000028">
    <property type="protein sequence ID" value="KAF7510632.1"/>
    <property type="molecule type" value="Genomic_DNA"/>
</dbReference>
<accession>A0A8H7AM89</accession>
<dbReference type="PROSITE" id="PS50181">
    <property type="entry name" value="FBOX"/>
    <property type="match status" value="1"/>
</dbReference>
<evidence type="ECO:0000313" key="3">
    <source>
        <dbReference type="Proteomes" id="UP000606974"/>
    </source>
</evidence>
<dbReference type="AlphaFoldDB" id="A0A8H7AM89"/>
<evidence type="ECO:0000313" key="2">
    <source>
        <dbReference type="EMBL" id="KAF7510632.1"/>
    </source>
</evidence>
<feature type="domain" description="F-box" evidence="1">
    <location>
        <begin position="81"/>
        <end position="137"/>
    </location>
</feature>
<comment type="caution">
    <text evidence="2">The sequence shown here is derived from an EMBL/GenBank/DDBJ whole genome shotgun (WGS) entry which is preliminary data.</text>
</comment>
<dbReference type="Pfam" id="PF00646">
    <property type="entry name" value="F-box"/>
    <property type="match status" value="1"/>
</dbReference>
<dbReference type="InterPro" id="IPR036047">
    <property type="entry name" value="F-box-like_dom_sf"/>
</dbReference>
<evidence type="ECO:0000259" key="1">
    <source>
        <dbReference type="PROSITE" id="PS50181"/>
    </source>
</evidence>
<protein>
    <recommendedName>
        <fullName evidence="1">F-box domain-containing protein</fullName>
    </recommendedName>
</protein>
<keyword evidence="3" id="KW-1185">Reference proteome</keyword>
<sequence length="495" mass="55825">MWRSGVTMNDPSARIGRLHVGYPHLIGYHECAKKRRCPTTPYTSRISRYDLDHELHQTPIEPFTSSSFLSPLPRVACTTATSSLERLPDEITLEIISYLDIASLVRFAECNSDLRSLIVGLRHVQIAKSHTYIWSAVLEMLNAGTARFFTLDDFVSMLTTSKCMICKDSDAFAPWVCLMLCERVCGKCIKIEQKNIRLPQSVASKCLGLNLSDMVGKAGTASVSRQPKPLFSGRFSKVGCRAWWTMRGDNRLDIIPLRLAVKLSLEKHAQTGGASHVKKLIQAYISQNDPSLLSRGQLNAITDECDVRGLTDLIVNLRDWKQYEDRSQDSIPSWILTGYMPFLHSAVLPLQLEPGLLCEGCERIAFHTRLSPAYAAAAAAAPAEKSYLSAQYEVHFQHCDAAQSISKGQRFKISDEEQLREQLSLTLSRFDTLELSMRDHFLRQIRRIDFDRTPLEVCATVRSLLLRIDEIGNRCLQQRTSSRQVESSTARRLGR</sequence>
<dbReference type="CDD" id="cd09917">
    <property type="entry name" value="F-box_SF"/>
    <property type="match status" value="1"/>
</dbReference>